<evidence type="ECO:0000313" key="1">
    <source>
        <dbReference type="EMBL" id="KAI4355848.1"/>
    </source>
</evidence>
<dbReference type="EMBL" id="CM039427">
    <property type="protein sequence ID" value="KAI4355848.1"/>
    <property type="molecule type" value="Genomic_DNA"/>
</dbReference>
<reference evidence="1 2" key="1">
    <citation type="journal article" date="2022" name="DNA Res.">
        <title>Chromosomal-level genome assembly of the orchid tree Bauhinia variegata (Leguminosae; Cercidoideae) supports the allotetraploid origin hypothesis of Bauhinia.</title>
        <authorList>
            <person name="Zhong Y."/>
            <person name="Chen Y."/>
            <person name="Zheng D."/>
            <person name="Pang J."/>
            <person name="Liu Y."/>
            <person name="Luo S."/>
            <person name="Meng S."/>
            <person name="Qian L."/>
            <person name="Wei D."/>
            <person name="Dai S."/>
            <person name="Zhou R."/>
        </authorList>
    </citation>
    <scope>NUCLEOTIDE SEQUENCE [LARGE SCALE GENOMIC DNA]</scope>
    <source>
        <strain evidence="1">BV-YZ2020</strain>
    </source>
</reference>
<sequence length="122" mass="13577">MKRIFLITIIFVSCTQATSNPDLCMDFTSENRGLNPSNCTVQLSEGFDISITDANRKETDNYQLSFDSRKASRGRGAPGGENVNNRPSHMKSSAELLLSGKLYWISSLTLYANLALVFLFPF</sequence>
<evidence type="ECO:0000313" key="2">
    <source>
        <dbReference type="Proteomes" id="UP000828941"/>
    </source>
</evidence>
<name>A0ACB9Q558_BAUVA</name>
<proteinExistence type="predicted"/>
<organism evidence="1 2">
    <name type="scientific">Bauhinia variegata</name>
    <name type="common">Purple orchid tree</name>
    <name type="synonym">Phanera variegata</name>
    <dbReference type="NCBI Taxonomy" id="167791"/>
    <lineage>
        <taxon>Eukaryota</taxon>
        <taxon>Viridiplantae</taxon>
        <taxon>Streptophyta</taxon>
        <taxon>Embryophyta</taxon>
        <taxon>Tracheophyta</taxon>
        <taxon>Spermatophyta</taxon>
        <taxon>Magnoliopsida</taxon>
        <taxon>eudicotyledons</taxon>
        <taxon>Gunneridae</taxon>
        <taxon>Pentapetalae</taxon>
        <taxon>rosids</taxon>
        <taxon>fabids</taxon>
        <taxon>Fabales</taxon>
        <taxon>Fabaceae</taxon>
        <taxon>Cercidoideae</taxon>
        <taxon>Cercideae</taxon>
        <taxon>Bauhiniinae</taxon>
        <taxon>Bauhinia</taxon>
    </lineage>
</organism>
<gene>
    <name evidence="1" type="ORF">L6164_004583</name>
</gene>
<comment type="caution">
    <text evidence="1">The sequence shown here is derived from an EMBL/GenBank/DDBJ whole genome shotgun (WGS) entry which is preliminary data.</text>
</comment>
<dbReference type="Proteomes" id="UP000828941">
    <property type="component" value="Chromosome 2"/>
</dbReference>
<protein>
    <submittedName>
        <fullName evidence="1">Uncharacterized protein</fullName>
    </submittedName>
</protein>
<keyword evidence="2" id="KW-1185">Reference proteome</keyword>
<accession>A0ACB9Q558</accession>